<dbReference type="GO" id="GO:0016432">
    <property type="term" value="F:tRNA-uridine aminocarboxypropyltransferase activity"/>
    <property type="evidence" value="ECO:0007669"/>
    <property type="project" value="UniProtKB-EC"/>
</dbReference>
<reference evidence="7 8" key="1">
    <citation type="submission" date="2016-02" db="EMBL/GenBank/DDBJ databases">
        <title>Draft genome sequence of Aeromonas trota strain 1999lcr isolated from cerebrospinal fluid (CSF).</title>
        <authorList>
            <person name="Dallagassa C.B."/>
            <person name="Prediger K.C."/>
            <person name="Weiss V.A."/>
            <person name="Assis F.E."/>
            <person name="Baura V."/>
            <person name="Cruz L.M."/>
            <person name="Souza E.M."/>
            <person name="Pedrosa F.O."/>
            <person name="Fadel-Picheth C.M."/>
        </authorList>
    </citation>
    <scope>NUCLEOTIDE SEQUENCE [LARGE SCALE GENOMIC DNA]</scope>
    <source>
        <strain evidence="7 8">1999lcr</strain>
    </source>
</reference>
<accession>A0A175VKS1</accession>
<evidence type="ECO:0000256" key="4">
    <source>
        <dbReference type="ARBA" id="ARBA00022694"/>
    </source>
</evidence>
<evidence type="ECO:0000313" key="7">
    <source>
        <dbReference type="EMBL" id="KXU81231.1"/>
    </source>
</evidence>
<comment type="caution">
    <text evidence="7">The sequence shown here is derived from an EMBL/GenBank/DDBJ whole genome shotgun (WGS) entry which is preliminary data.</text>
</comment>
<evidence type="ECO:0000256" key="5">
    <source>
        <dbReference type="ARBA" id="ARBA00034489"/>
    </source>
</evidence>
<keyword evidence="2" id="KW-0808">Transferase</keyword>
<evidence type="ECO:0000259" key="6">
    <source>
        <dbReference type="SMART" id="SM01144"/>
    </source>
</evidence>
<sequence length="207" mass="23298">MTQPNNKKSRYCTRCTRALKACLCDYIVPVEHQTPLYILQHPNEVAHPKGTASLLAASLKGAELHVGEDFSQVDWLNELLADPARRCYLLWPDEEALSLAQVRQQCESASGAAVSVVFILLDGTWRKAYRMLQSNPVLARLPRIGLEAVAGQYAIRKKPFPDALSTLEAGYHLLAQWEGTPERYAPLLTLFHQLNSQWLAFAEGRRR</sequence>
<comment type="similarity">
    <text evidence="5">Belongs to the TDD superfamily. DTWD2 family.</text>
</comment>
<protein>
    <recommendedName>
        <fullName evidence="1">tRNA-uridine aminocarboxypropyltransferase</fullName>
        <ecNumber evidence="1">2.5.1.25</ecNumber>
    </recommendedName>
</protein>
<keyword evidence="3" id="KW-0949">S-adenosyl-L-methionine</keyword>
<dbReference type="RefSeq" id="WP_061475389.1">
    <property type="nucleotide sequence ID" value="NZ_JAAKSE010000011.1"/>
</dbReference>
<dbReference type="InterPro" id="IPR005636">
    <property type="entry name" value="DTW"/>
</dbReference>
<dbReference type="AlphaFoldDB" id="A0A175VKS1"/>
<evidence type="ECO:0000256" key="3">
    <source>
        <dbReference type="ARBA" id="ARBA00022691"/>
    </source>
</evidence>
<name>A0A175VKS1_AEREN</name>
<dbReference type="SMART" id="SM01144">
    <property type="entry name" value="DTW"/>
    <property type="match status" value="1"/>
</dbReference>
<dbReference type="EMBL" id="JMGO02000002">
    <property type="protein sequence ID" value="KXU81231.1"/>
    <property type="molecule type" value="Genomic_DNA"/>
</dbReference>
<dbReference type="PANTHER" id="PTHR21392">
    <property type="entry name" value="TRNA-URIDINE AMINOCARBOXYPROPYLTRANSFERASE 2"/>
    <property type="match status" value="1"/>
</dbReference>
<dbReference type="GO" id="GO:0008033">
    <property type="term" value="P:tRNA processing"/>
    <property type="evidence" value="ECO:0007669"/>
    <property type="project" value="UniProtKB-KW"/>
</dbReference>
<dbReference type="PANTHER" id="PTHR21392:SF0">
    <property type="entry name" value="TRNA-URIDINE AMINOCARBOXYPROPYLTRANSFERASE 2"/>
    <property type="match status" value="1"/>
</dbReference>
<proteinExistence type="inferred from homology"/>
<dbReference type="EC" id="2.5.1.25" evidence="1"/>
<dbReference type="Proteomes" id="UP000078435">
    <property type="component" value="Unassembled WGS sequence"/>
</dbReference>
<dbReference type="InterPro" id="IPR039262">
    <property type="entry name" value="DTWD2/TAPT"/>
</dbReference>
<gene>
    <name evidence="7" type="ORF">LCR_05835</name>
</gene>
<evidence type="ECO:0000313" key="8">
    <source>
        <dbReference type="Proteomes" id="UP000078435"/>
    </source>
</evidence>
<evidence type="ECO:0000256" key="1">
    <source>
        <dbReference type="ARBA" id="ARBA00012386"/>
    </source>
</evidence>
<dbReference type="Pfam" id="PF03942">
    <property type="entry name" value="DTW"/>
    <property type="match status" value="1"/>
</dbReference>
<evidence type="ECO:0000256" key="2">
    <source>
        <dbReference type="ARBA" id="ARBA00022679"/>
    </source>
</evidence>
<keyword evidence="4" id="KW-0819">tRNA processing</keyword>
<organism evidence="7 8">
    <name type="scientific">Aeromonas enteropelogenes</name>
    <name type="common">Aeromonas trota</name>
    <dbReference type="NCBI Taxonomy" id="29489"/>
    <lineage>
        <taxon>Bacteria</taxon>
        <taxon>Pseudomonadati</taxon>
        <taxon>Pseudomonadota</taxon>
        <taxon>Gammaproteobacteria</taxon>
        <taxon>Aeromonadales</taxon>
        <taxon>Aeromonadaceae</taxon>
        <taxon>Aeromonas</taxon>
    </lineage>
</organism>
<feature type="domain" description="DTW" evidence="6">
    <location>
        <begin position="8"/>
        <end position="203"/>
    </location>
</feature>
<dbReference type="OrthoDB" id="268835at2"/>